<evidence type="ECO:0000256" key="1">
    <source>
        <dbReference type="PIRSR" id="PIRSR637460-1"/>
    </source>
</evidence>
<dbReference type="SUPFAM" id="SSF52266">
    <property type="entry name" value="SGNH hydrolase"/>
    <property type="match status" value="1"/>
</dbReference>
<dbReference type="Gene3D" id="3.40.50.1110">
    <property type="entry name" value="SGNH hydrolase"/>
    <property type="match status" value="1"/>
</dbReference>
<dbReference type="InterPro" id="IPR037460">
    <property type="entry name" value="SEST-like"/>
</dbReference>
<dbReference type="PANTHER" id="PTHR37981">
    <property type="entry name" value="LIPASE 2"/>
    <property type="match status" value="1"/>
</dbReference>
<evidence type="ECO:0000256" key="3">
    <source>
        <dbReference type="SAM" id="SignalP"/>
    </source>
</evidence>
<evidence type="ECO:0000313" key="5">
    <source>
        <dbReference type="EMBL" id="SDM57992.1"/>
    </source>
</evidence>
<evidence type="ECO:0000313" key="6">
    <source>
        <dbReference type="Proteomes" id="UP000183376"/>
    </source>
</evidence>
<dbReference type="GO" id="GO:0019433">
    <property type="term" value="P:triglyceride catabolic process"/>
    <property type="evidence" value="ECO:0007669"/>
    <property type="project" value="TreeGrafter"/>
</dbReference>
<dbReference type="PANTHER" id="PTHR37981:SF1">
    <property type="entry name" value="SGNH HYDROLASE-TYPE ESTERASE DOMAIN-CONTAINING PROTEIN"/>
    <property type="match status" value="1"/>
</dbReference>
<feature type="signal peptide" evidence="3">
    <location>
        <begin position="1"/>
        <end position="22"/>
    </location>
</feature>
<feature type="active site" evidence="1">
    <location>
        <position position="256"/>
    </location>
</feature>
<evidence type="ECO:0000259" key="4">
    <source>
        <dbReference type="Pfam" id="PF13472"/>
    </source>
</evidence>
<keyword evidence="6" id="KW-1185">Reference proteome</keyword>
<dbReference type="eggNOG" id="COG2755">
    <property type="taxonomic scope" value="Bacteria"/>
</dbReference>
<dbReference type="EMBL" id="LT629701">
    <property type="protein sequence ID" value="SDM57992.1"/>
    <property type="molecule type" value="Genomic_DNA"/>
</dbReference>
<name>A0A1G9UDM3_ALLAB</name>
<dbReference type="Proteomes" id="UP000183376">
    <property type="component" value="Chromosome I"/>
</dbReference>
<dbReference type="Pfam" id="PF13472">
    <property type="entry name" value="Lipase_GDSL_2"/>
    <property type="match status" value="1"/>
</dbReference>
<keyword evidence="2" id="KW-1015">Disulfide bond</keyword>
<accession>A0A1G9UDM3</accession>
<organism evidence="5 6">
    <name type="scientific">Allokutzneria albata</name>
    <name type="common">Kibdelosporangium albatum</name>
    <dbReference type="NCBI Taxonomy" id="211114"/>
    <lineage>
        <taxon>Bacteria</taxon>
        <taxon>Bacillati</taxon>
        <taxon>Actinomycetota</taxon>
        <taxon>Actinomycetes</taxon>
        <taxon>Pseudonocardiales</taxon>
        <taxon>Pseudonocardiaceae</taxon>
        <taxon>Allokutzneria</taxon>
    </lineage>
</organism>
<feature type="disulfide bond" evidence="2">
    <location>
        <begin position="49"/>
        <end position="73"/>
    </location>
</feature>
<dbReference type="InterPro" id="IPR036514">
    <property type="entry name" value="SGNH_hydro_sf"/>
</dbReference>
<feature type="disulfide bond" evidence="2">
    <location>
        <begin position="186"/>
        <end position="235"/>
    </location>
</feature>
<dbReference type="AlphaFoldDB" id="A0A1G9UDM3"/>
<feature type="disulfide bond" evidence="2">
    <location>
        <begin position="121"/>
        <end position="133"/>
    </location>
</feature>
<reference evidence="5 6" key="1">
    <citation type="submission" date="2016-10" db="EMBL/GenBank/DDBJ databases">
        <authorList>
            <person name="de Groot N.N."/>
        </authorList>
    </citation>
    <scope>NUCLEOTIDE SEQUENCE [LARGE SCALE GENOMIC DNA]</scope>
    <source>
        <strain evidence="5 6">DSM 44149</strain>
    </source>
</reference>
<proteinExistence type="predicted"/>
<evidence type="ECO:0000256" key="2">
    <source>
        <dbReference type="PIRSR" id="PIRSR637460-2"/>
    </source>
</evidence>
<feature type="chain" id="PRO_5009245570" evidence="3">
    <location>
        <begin position="23"/>
        <end position="277"/>
    </location>
</feature>
<keyword evidence="3" id="KW-0732">Signal</keyword>
<dbReference type="GO" id="GO:0004806">
    <property type="term" value="F:triacylglycerol lipase activity"/>
    <property type="evidence" value="ECO:0007669"/>
    <property type="project" value="TreeGrafter"/>
</dbReference>
<dbReference type="CDD" id="cd01823">
    <property type="entry name" value="SEST_like"/>
    <property type="match status" value="1"/>
</dbReference>
<dbReference type="RefSeq" id="WP_063766662.1">
    <property type="nucleotide sequence ID" value="NZ_JOEF01000023.1"/>
</dbReference>
<feature type="active site" description="Nucleophile" evidence="1">
    <location>
        <position position="34"/>
    </location>
</feature>
<dbReference type="InterPro" id="IPR013830">
    <property type="entry name" value="SGNH_hydro"/>
</dbReference>
<feature type="domain" description="SGNH hydrolase-type esterase" evidence="4">
    <location>
        <begin position="30"/>
        <end position="264"/>
    </location>
</feature>
<dbReference type="STRING" id="211114.SAMN04489726_2349"/>
<sequence length="277" mass="28732">MKISLWAGLVVLVLGTAVPAQATEQLEYVALGDSAAAGPWIPTQVDAACRRSDHNYPAVAAKALGARLTDVTCSGAVTADLTNRGKNAPAPQLDALSATTGLVSITIGANDSGLFDRALSCVNALPEPVGVSCSDRIKAGGTDPIAASVDAWAPVFGAALDEIRRRAPKAKVLVTGYGTYIRPGGCYPFQPVWARDADYLQGTMDRISSTAREQAKARGMSFVDFAAVTVGHDICAVPWDRYLEGLIPVNIAAPLHPNAKGMAAFGAAVTAAAQTIR</sequence>
<gene>
    <name evidence="5" type="ORF">SAMN04489726_2349</name>
</gene>
<protein>
    <submittedName>
        <fullName evidence="5">Lysophospholipase L1</fullName>
    </submittedName>
</protein>